<dbReference type="AlphaFoldDB" id="A0A2P2KZU9"/>
<accession>A0A2P2KZU9</accession>
<sequence>MQLIAIFSRQLLLGCHLLRVGLSSWQLLLHSMIHTI</sequence>
<evidence type="ECO:0000313" key="1">
    <source>
        <dbReference type="EMBL" id="MBX11260.1"/>
    </source>
</evidence>
<reference evidence="1" key="1">
    <citation type="submission" date="2018-02" db="EMBL/GenBank/DDBJ databases">
        <title>Rhizophora mucronata_Transcriptome.</title>
        <authorList>
            <person name="Meera S.P."/>
            <person name="Sreeshan A."/>
            <person name="Augustine A."/>
        </authorList>
    </citation>
    <scope>NUCLEOTIDE SEQUENCE</scope>
    <source>
        <tissue evidence="1">Leaf</tissue>
    </source>
</reference>
<name>A0A2P2KZU9_RHIMU</name>
<organism evidence="1">
    <name type="scientific">Rhizophora mucronata</name>
    <name type="common">Asiatic mangrove</name>
    <dbReference type="NCBI Taxonomy" id="61149"/>
    <lineage>
        <taxon>Eukaryota</taxon>
        <taxon>Viridiplantae</taxon>
        <taxon>Streptophyta</taxon>
        <taxon>Embryophyta</taxon>
        <taxon>Tracheophyta</taxon>
        <taxon>Spermatophyta</taxon>
        <taxon>Magnoliopsida</taxon>
        <taxon>eudicotyledons</taxon>
        <taxon>Gunneridae</taxon>
        <taxon>Pentapetalae</taxon>
        <taxon>rosids</taxon>
        <taxon>fabids</taxon>
        <taxon>Malpighiales</taxon>
        <taxon>Rhizophoraceae</taxon>
        <taxon>Rhizophora</taxon>
    </lineage>
</organism>
<proteinExistence type="predicted"/>
<dbReference type="EMBL" id="GGEC01030776">
    <property type="protein sequence ID" value="MBX11260.1"/>
    <property type="molecule type" value="Transcribed_RNA"/>
</dbReference>
<protein>
    <submittedName>
        <fullName evidence="1">Acyl-activating enzyme 17 family protein</fullName>
    </submittedName>
</protein>